<comment type="caution">
    <text evidence="3">The sequence shown here is derived from an EMBL/GenBank/DDBJ whole genome shotgun (WGS) entry which is preliminary data.</text>
</comment>
<feature type="transmembrane region" description="Helical" evidence="1">
    <location>
        <begin position="60"/>
        <end position="79"/>
    </location>
</feature>
<feature type="transmembrane region" description="Helical" evidence="1">
    <location>
        <begin position="86"/>
        <end position="106"/>
    </location>
</feature>
<keyword evidence="1" id="KW-0472">Membrane</keyword>
<evidence type="ECO:0000313" key="3">
    <source>
        <dbReference type="EMBL" id="MDZ5660807.1"/>
    </source>
</evidence>
<gene>
    <name evidence="3" type="ORF">SFC79_03435</name>
</gene>
<feature type="domain" description="VanZ-like" evidence="2">
    <location>
        <begin position="17"/>
        <end position="131"/>
    </location>
</feature>
<organism evidence="3 4">
    <name type="scientific">Nocardioides renjunii</name>
    <dbReference type="NCBI Taxonomy" id="3095075"/>
    <lineage>
        <taxon>Bacteria</taxon>
        <taxon>Bacillati</taxon>
        <taxon>Actinomycetota</taxon>
        <taxon>Actinomycetes</taxon>
        <taxon>Propionibacteriales</taxon>
        <taxon>Nocardioidaceae</taxon>
        <taxon>Nocardioides</taxon>
    </lineage>
</organism>
<protein>
    <submittedName>
        <fullName evidence="3">VanZ family protein</fullName>
    </submittedName>
</protein>
<dbReference type="Pfam" id="PF04892">
    <property type="entry name" value="VanZ"/>
    <property type="match status" value="1"/>
</dbReference>
<keyword evidence="4" id="KW-1185">Reference proteome</keyword>
<evidence type="ECO:0000256" key="1">
    <source>
        <dbReference type="SAM" id="Phobius"/>
    </source>
</evidence>
<evidence type="ECO:0000259" key="2">
    <source>
        <dbReference type="Pfam" id="PF04892"/>
    </source>
</evidence>
<reference evidence="3 4" key="1">
    <citation type="submission" date="2023-11" db="EMBL/GenBank/DDBJ databases">
        <title>Novel species in genus Nocardioides.</title>
        <authorList>
            <person name="Zhou H."/>
        </authorList>
    </citation>
    <scope>NUCLEOTIDE SEQUENCE [LARGE SCALE GENOMIC DNA]</scope>
    <source>
        <strain evidence="3 4">S-58</strain>
    </source>
</reference>
<proteinExistence type="predicted"/>
<accession>A0ABU5K764</accession>
<sequence length="149" mass="16526">MGGWRDRRVLVALGSAYLLALVVLVGGPWGWQLNRLTVRLYAFFRYEWPVAPDWAQPHHYGVLLNVVLFVPLGVVAVLVARWPWWWVTLGAALGSAAIEVVQWLFLARVGEVVDVVANTAGAFVGAVAVTLLGRHRSRRAGRRGPPRPR</sequence>
<dbReference type="EMBL" id="JAXQPW010000001">
    <property type="protein sequence ID" value="MDZ5660807.1"/>
    <property type="molecule type" value="Genomic_DNA"/>
</dbReference>
<evidence type="ECO:0000313" key="4">
    <source>
        <dbReference type="Proteomes" id="UP001291999"/>
    </source>
</evidence>
<name>A0ABU5K764_9ACTN</name>
<feature type="transmembrane region" description="Helical" evidence="1">
    <location>
        <begin position="9"/>
        <end position="31"/>
    </location>
</feature>
<keyword evidence="1" id="KW-1133">Transmembrane helix</keyword>
<keyword evidence="1" id="KW-0812">Transmembrane</keyword>
<feature type="transmembrane region" description="Helical" evidence="1">
    <location>
        <begin position="112"/>
        <end position="133"/>
    </location>
</feature>
<dbReference type="Proteomes" id="UP001291999">
    <property type="component" value="Unassembled WGS sequence"/>
</dbReference>
<dbReference type="RefSeq" id="WP_172266884.1">
    <property type="nucleotide sequence ID" value="NZ_JAXQPW010000001.1"/>
</dbReference>
<dbReference type="InterPro" id="IPR006976">
    <property type="entry name" value="VanZ-like"/>
</dbReference>